<evidence type="ECO:0000259" key="7">
    <source>
        <dbReference type="Pfam" id="PF26002"/>
    </source>
</evidence>
<dbReference type="AlphaFoldDB" id="A0A102KSZ2"/>
<evidence type="ECO:0000256" key="2">
    <source>
        <dbReference type="ARBA" id="ARBA00022692"/>
    </source>
</evidence>
<comment type="subcellular location">
    <subcellularLocation>
        <location evidence="1">Membrane</location>
        <topology evidence="1">Single-pass membrane protein</topology>
    </subcellularLocation>
</comment>
<reference evidence="8 9" key="1">
    <citation type="submission" date="2015-11" db="EMBL/GenBank/DDBJ databases">
        <title>Expanding the genomic diversity of Burkholderia species for the development of highly accurate diagnostics.</title>
        <authorList>
            <person name="Sahl J."/>
            <person name="Keim P."/>
            <person name="Wagner D."/>
        </authorList>
    </citation>
    <scope>NUCLEOTIDE SEQUENCE [LARGE SCALE GENOMIC DNA]</scope>
    <source>
        <strain evidence="8 9">RF32-BP4</strain>
    </source>
</reference>
<evidence type="ECO:0000256" key="4">
    <source>
        <dbReference type="ARBA" id="ARBA00023136"/>
    </source>
</evidence>
<accession>A0A102KSZ2</accession>
<dbReference type="Gene3D" id="2.40.50.100">
    <property type="match status" value="1"/>
</dbReference>
<name>A0A102KSZ2_9BURK</name>
<dbReference type="EMBL" id="LOTN01000077">
    <property type="protein sequence ID" value="KUZ80755.1"/>
    <property type="molecule type" value="Genomic_DNA"/>
</dbReference>
<dbReference type="Pfam" id="PF26002">
    <property type="entry name" value="Beta-barrel_AprE"/>
    <property type="match status" value="1"/>
</dbReference>
<keyword evidence="2 6" id="KW-0812">Transmembrane</keyword>
<keyword evidence="5" id="KW-0175">Coiled coil</keyword>
<dbReference type="RefSeq" id="WP_059638391.1">
    <property type="nucleotide sequence ID" value="NZ_LOTK01000078.1"/>
</dbReference>
<dbReference type="GO" id="GO:0016020">
    <property type="term" value="C:membrane"/>
    <property type="evidence" value="ECO:0007669"/>
    <property type="project" value="UniProtKB-SubCell"/>
</dbReference>
<dbReference type="Gene3D" id="1.10.287.470">
    <property type="entry name" value="Helix hairpin bin"/>
    <property type="match status" value="1"/>
</dbReference>
<dbReference type="Proteomes" id="UP000065521">
    <property type="component" value="Unassembled WGS sequence"/>
</dbReference>
<evidence type="ECO:0000256" key="5">
    <source>
        <dbReference type="SAM" id="Coils"/>
    </source>
</evidence>
<evidence type="ECO:0000313" key="8">
    <source>
        <dbReference type="EMBL" id="KUZ80755.1"/>
    </source>
</evidence>
<dbReference type="InterPro" id="IPR050739">
    <property type="entry name" value="MFP"/>
</dbReference>
<keyword evidence="3 6" id="KW-1133">Transmembrane helix</keyword>
<sequence length="469" mass="51559">MKLDSLLKRARQAAPPEPPRSLGEALEDHSAEGIAILTARPWRLTQATILAMVGLVVCALLWSFVGRADVIVTAQGALAPESEVRRIYASVDGELVDIYIAEGQPVEKNDVIGRINARGAIEAATNALDARLKLDDAEREWKQFPDKKQLMERKADALKQQIEVEEHLHQNRIAEGTSKLAQSQRAQIDEARSNIDNARHALDLAKDEQDKYARLFALPGGGGVSQSQVEQKRSAYLQAQDSYRVAQARLTQLEAQQSHEFAQAKAQLEGSGETLAGLRIQYDATVRDIANTEEKLRLQVQTARLAADAAARIRFENIDKDNFLLVLAPASGVITDVTTTQPGDKILANTPLGSIAPSDARPVVKVAIAEQDRAFLHEGLPVKLKFNAFPYQRYGVIDGTLEYISPATKPQAQTKEPVYEGRVALARDAYLIAGTKYPLRYGMTATAEIVVRERRLIGFALDPFRQIAG</sequence>
<keyword evidence="4 6" id="KW-0472">Membrane</keyword>
<evidence type="ECO:0000313" key="9">
    <source>
        <dbReference type="Proteomes" id="UP000065521"/>
    </source>
</evidence>
<feature type="coiled-coil region" evidence="5">
    <location>
        <begin position="148"/>
        <end position="208"/>
    </location>
</feature>
<feature type="domain" description="AprE-like beta-barrel" evidence="7">
    <location>
        <begin position="363"/>
        <end position="451"/>
    </location>
</feature>
<dbReference type="InterPro" id="IPR058982">
    <property type="entry name" value="Beta-barrel_AprE"/>
</dbReference>
<proteinExistence type="predicted"/>
<dbReference type="PANTHER" id="PTHR30386:SF26">
    <property type="entry name" value="TRANSPORT PROTEIN COMB"/>
    <property type="match status" value="1"/>
</dbReference>
<comment type="caution">
    <text evidence="8">The sequence shown here is derived from an EMBL/GenBank/DDBJ whole genome shotgun (WGS) entry which is preliminary data.</text>
</comment>
<feature type="transmembrane region" description="Helical" evidence="6">
    <location>
        <begin position="47"/>
        <end position="65"/>
    </location>
</feature>
<dbReference type="PANTHER" id="PTHR30386">
    <property type="entry name" value="MEMBRANE FUSION SUBUNIT OF EMRAB-TOLC MULTIDRUG EFFLUX PUMP"/>
    <property type="match status" value="1"/>
</dbReference>
<organism evidence="8 9">
    <name type="scientific">Burkholderia ubonensis</name>
    <dbReference type="NCBI Taxonomy" id="101571"/>
    <lineage>
        <taxon>Bacteria</taxon>
        <taxon>Pseudomonadati</taxon>
        <taxon>Pseudomonadota</taxon>
        <taxon>Betaproteobacteria</taxon>
        <taxon>Burkholderiales</taxon>
        <taxon>Burkholderiaceae</taxon>
        <taxon>Burkholderia</taxon>
        <taxon>Burkholderia cepacia complex</taxon>
    </lineage>
</organism>
<dbReference type="Gene3D" id="2.40.30.170">
    <property type="match status" value="1"/>
</dbReference>
<evidence type="ECO:0000256" key="6">
    <source>
        <dbReference type="SAM" id="Phobius"/>
    </source>
</evidence>
<evidence type="ECO:0000256" key="3">
    <source>
        <dbReference type="ARBA" id="ARBA00022989"/>
    </source>
</evidence>
<dbReference type="PRINTS" id="PR01490">
    <property type="entry name" value="RTXTOXIND"/>
</dbReference>
<gene>
    <name evidence="8" type="ORF">WI38_01375</name>
</gene>
<protein>
    <submittedName>
        <fullName evidence="8">Hemolysin D</fullName>
    </submittedName>
</protein>
<evidence type="ECO:0000256" key="1">
    <source>
        <dbReference type="ARBA" id="ARBA00004167"/>
    </source>
</evidence>